<protein>
    <submittedName>
        <fullName evidence="1">Uncharacterized protein</fullName>
    </submittedName>
</protein>
<keyword evidence="2" id="KW-1185">Reference proteome</keyword>
<sequence length="219" mass="25698">MRRVTDLKSKKFKKAEDSIVKQKDDLNLNLLNKDIVFILQGYETRIKIKNKTKRDSNIFKSSYERYLLYTNQKPFYLDIFPFINLETVIIKNSDELNLDLLSTRPFKTLYISNINKIFINKDLSIEEIYFKNIKITLKVILKILSSPILKSINLNNVQIITKDDNNLVCSKTNCDTSSITQHMMSFTSIDEVRYRDYNSESQNNTISEIISLKIEQNSN</sequence>
<reference evidence="1 2" key="1">
    <citation type="journal article" date="2013" name="BMC Genomics">
        <title>Comparative genomics of parasitic silkworm microsporidia reveal an association between genome expansion and host adaptation.</title>
        <authorList>
            <person name="Pan G."/>
            <person name="Xu J."/>
            <person name="Li T."/>
            <person name="Xia Q."/>
            <person name="Liu S.L."/>
            <person name="Zhang G."/>
            <person name="Li S."/>
            <person name="Li C."/>
            <person name="Liu H."/>
            <person name="Yang L."/>
            <person name="Liu T."/>
            <person name="Zhang X."/>
            <person name="Wu Z."/>
            <person name="Fan W."/>
            <person name="Dang X."/>
            <person name="Xiang H."/>
            <person name="Tao M."/>
            <person name="Li Y."/>
            <person name="Hu J."/>
            <person name="Li Z."/>
            <person name="Lin L."/>
            <person name="Luo J."/>
            <person name="Geng L."/>
            <person name="Wang L."/>
            <person name="Long M."/>
            <person name="Wan Y."/>
            <person name="He N."/>
            <person name="Zhang Z."/>
            <person name="Lu C."/>
            <person name="Keeling P.J."/>
            <person name="Wang J."/>
            <person name="Xiang Z."/>
            <person name="Zhou Z."/>
        </authorList>
    </citation>
    <scope>NUCLEOTIDE SEQUENCE [LARGE SCALE GENOMIC DNA]</scope>
    <source>
        <strain evidence="2">CQ1 / CVCC 102059</strain>
    </source>
</reference>
<organism evidence="1 2">
    <name type="scientific">Nosema bombycis (strain CQ1 / CVCC 102059)</name>
    <name type="common">Microsporidian parasite</name>
    <name type="synonym">Pebrine of silkworm</name>
    <dbReference type="NCBI Taxonomy" id="578461"/>
    <lineage>
        <taxon>Eukaryota</taxon>
        <taxon>Fungi</taxon>
        <taxon>Fungi incertae sedis</taxon>
        <taxon>Microsporidia</taxon>
        <taxon>Nosematidae</taxon>
        <taxon>Nosema</taxon>
    </lineage>
</organism>
<evidence type="ECO:0000313" key="2">
    <source>
        <dbReference type="Proteomes" id="UP000016927"/>
    </source>
</evidence>
<name>R0M3X1_NOSB1</name>
<dbReference type="HOGENOM" id="CLU_1261842_0_0_1"/>
<accession>R0M3X1</accession>
<gene>
    <name evidence="1" type="ORF">NBO_375g0002</name>
</gene>
<evidence type="ECO:0000313" key="1">
    <source>
        <dbReference type="EMBL" id="EOB12724.1"/>
    </source>
</evidence>
<dbReference type="VEuPathDB" id="MicrosporidiaDB:NBO_375g0002"/>
<dbReference type="AlphaFoldDB" id="R0M3X1"/>
<dbReference type="EMBL" id="KB909283">
    <property type="protein sequence ID" value="EOB12724.1"/>
    <property type="molecule type" value="Genomic_DNA"/>
</dbReference>
<dbReference type="Proteomes" id="UP000016927">
    <property type="component" value="Unassembled WGS sequence"/>
</dbReference>
<proteinExistence type="predicted"/>